<name>Q7WX46_CUPNH</name>
<dbReference type="KEGG" id="reh:PHG296"/>
<evidence type="ECO:0000313" key="6">
    <source>
        <dbReference type="Proteomes" id="UP000296079"/>
    </source>
</evidence>
<feature type="region of interest" description="Disordered" evidence="1">
    <location>
        <begin position="198"/>
        <end position="227"/>
    </location>
</feature>
<keyword evidence="3" id="KW-0614">Plasmid</keyword>
<keyword evidence="2" id="KW-0472">Membrane</keyword>
<organism evidence="3 5">
    <name type="scientific">Cupriavidus necator (strain ATCC 17699 / DSM 428 / KCTC 22496 / NCIMB 10442 / H16 / Stanier 337)</name>
    <name type="common">Ralstonia eutropha</name>
    <dbReference type="NCBI Taxonomy" id="381666"/>
    <lineage>
        <taxon>Bacteria</taxon>
        <taxon>Pseudomonadati</taxon>
        <taxon>Pseudomonadota</taxon>
        <taxon>Betaproteobacteria</taxon>
        <taxon>Burkholderiales</taxon>
        <taxon>Burkholderiaceae</taxon>
        <taxon>Cupriavidus</taxon>
    </lineage>
</organism>
<accession>Q7WX46</accession>
<dbReference type="RefSeq" id="WP_011154208.1">
    <property type="nucleotide sequence ID" value="NC_005241.1"/>
</dbReference>
<feature type="region of interest" description="Disordered" evidence="1">
    <location>
        <begin position="146"/>
        <end position="184"/>
    </location>
</feature>
<dbReference type="Proteomes" id="UP000296079">
    <property type="component" value="Plasmid pHG1"/>
</dbReference>
<protein>
    <recommendedName>
        <fullName evidence="7">Transmembrane protein</fullName>
    </recommendedName>
</protein>
<proteinExistence type="predicted"/>
<feature type="compositionally biased region" description="Polar residues" evidence="1">
    <location>
        <begin position="213"/>
        <end position="227"/>
    </location>
</feature>
<dbReference type="EMBL" id="CP039289">
    <property type="protein sequence ID" value="QCC05515.1"/>
    <property type="molecule type" value="Genomic_DNA"/>
</dbReference>
<geneLocation type="plasmid" evidence="3 5">
    <name>megaplasmid pHG1</name>
</geneLocation>
<evidence type="ECO:0000313" key="3">
    <source>
        <dbReference type="EMBL" id="AAP86045.1"/>
    </source>
</evidence>
<feature type="compositionally biased region" description="Basic and acidic residues" evidence="1">
    <location>
        <begin position="154"/>
        <end position="169"/>
    </location>
</feature>
<evidence type="ECO:0000256" key="1">
    <source>
        <dbReference type="SAM" id="MobiDB-lite"/>
    </source>
</evidence>
<feature type="region of interest" description="Disordered" evidence="1">
    <location>
        <begin position="86"/>
        <end position="124"/>
    </location>
</feature>
<gene>
    <name evidence="3" type="ordered locus">PHG296</name>
    <name evidence="4" type="ORF">E6A55_33695</name>
</gene>
<dbReference type="AlphaFoldDB" id="Q7WX46"/>
<geneLocation type="plasmid" evidence="6">
    <name>phg1</name>
</geneLocation>
<keyword evidence="2" id="KW-1133">Transmembrane helix</keyword>
<dbReference type="HOGENOM" id="CLU_1218154_0_0_4"/>
<reference evidence="4 6" key="2">
    <citation type="submission" date="2019-04" db="EMBL/GenBank/DDBJ databases">
        <title>Long-read de novo sequencing of Cupriavidus necator H16.</title>
        <authorList>
            <person name="Little G.T."/>
            <person name="Ehsaan M."/>
            <person name="Arenas-Lopez C."/>
            <person name="Jawed K."/>
            <person name="Winzer K."/>
            <person name="Kovacs K."/>
            <person name="Malys N."/>
            <person name="Minton N.P."/>
        </authorList>
    </citation>
    <scope>NUCLEOTIDE SEQUENCE [LARGE SCALE GENOMIC DNA]</scope>
    <source>
        <strain evidence="4 6">H16</strain>
        <plasmid evidence="4">pHG1</plasmid>
        <plasmid evidence="6">phg1</plasmid>
    </source>
</reference>
<sequence length="227" mass="23070">MDMRDIEQLHAQYAQPPLTIDISPAGAATAPHLGYGGTSTAPARASTSPFPFALRGNPRLLWGLGFVSAAALMFIIGTSIGKRESRAGTEQVQPVHSAPEASARVPAADGHEWPRKTNSVPASEVAQSTVLPVSGEAAVASTSAASAAAVPAEQTRERSPAEPKAETVKRSAAPAAPAPALAPAPAPARAATVLAPAKTAQQLPTSAAPARNTAAQHANSPTDIKMF</sequence>
<evidence type="ECO:0008006" key="7">
    <source>
        <dbReference type="Google" id="ProtNLM"/>
    </source>
</evidence>
<feature type="transmembrane region" description="Helical" evidence="2">
    <location>
        <begin position="60"/>
        <end position="81"/>
    </location>
</feature>
<evidence type="ECO:0000313" key="4">
    <source>
        <dbReference type="EMBL" id="QCC05515.1"/>
    </source>
</evidence>
<keyword evidence="2" id="KW-0812">Transmembrane</keyword>
<dbReference type="EMBL" id="AY305378">
    <property type="protein sequence ID" value="AAP86045.1"/>
    <property type="molecule type" value="Genomic_DNA"/>
</dbReference>
<evidence type="ECO:0000313" key="5">
    <source>
        <dbReference type="Proteomes" id="UP000008210"/>
    </source>
</evidence>
<dbReference type="Proteomes" id="UP000008210">
    <property type="component" value="Plasmid megaplasmid pHG1"/>
</dbReference>
<evidence type="ECO:0000256" key="2">
    <source>
        <dbReference type="SAM" id="Phobius"/>
    </source>
</evidence>
<keyword evidence="5" id="KW-1185">Reference proteome</keyword>
<reference evidence="3 5" key="1">
    <citation type="journal article" date="2003" name="J. Mol. Biol.">
        <title>Complete nucleotide sequence of pHG1: a Ralstonia eutropha H16 megaplasmid encoding key enzymes of H(2)-based lithoautotrophy and anaerobiosis.</title>
        <authorList>
            <person name="Schwartz E."/>
            <person name="Henne A."/>
            <person name="Cramm R."/>
            <person name="Eitinger T."/>
            <person name="Friedrich B."/>
            <person name="Gottschalk G."/>
        </authorList>
    </citation>
    <scope>NUCLEOTIDE SEQUENCE [LARGE SCALE GENOMIC DNA]</scope>
    <source>
        <strain evidence="5">ATCC 17699 / DSM 428 / KCTC 22496 / NCIMB 10442 / H16 / Stanier 337</strain>
        <strain evidence="3">H16</strain>
        <plasmid evidence="3 5">megaplasmid pHG1</plasmid>
    </source>
</reference>
<geneLocation type="plasmid" evidence="4">
    <name>pHG1</name>
</geneLocation>
<dbReference type="OrthoDB" id="8966090at2"/>